<dbReference type="EMBL" id="JASNWA010000007">
    <property type="protein sequence ID" value="KAK3172679.1"/>
    <property type="molecule type" value="Genomic_DNA"/>
</dbReference>
<dbReference type="AlphaFoldDB" id="A0AAD9Z6U1"/>
<name>A0AAD9Z6U1_9LECA</name>
<feature type="compositionally biased region" description="Low complexity" evidence="1">
    <location>
        <begin position="54"/>
        <end position="71"/>
    </location>
</feature>
<evidence type="ECO:0000313" key="2">
    <source>
        <dbReference type="EMBL" id="KAK3172679.1"/>
    </source>
</evidence>
<proteinExistence type="predicted"/>
<sequence length="184" mass="20497">MHGFRPSLLTSASTPIVPTQKPFLPHSKPARPTPTLPQIQIPETEARLIQVRKSPSSGSPSSCDSSPNSDSDSPKRNKTRTWQTVKPERGGIAISQAKVQKMNENVFGLPHDVTEFLMDVAGKGGVWEGCEVRYVRDVIEEEECEDEDEDKENGVEQVNTPYMNVVFVREKAKAFDVLFEVAEK</sequence>
<feature type="region of interest" description="Disordered" evidence="1">
    <location>
        <begin position="1"/>
        <end position="92"/>
    </location>
</feature>
<protein>
    <submittedName>
        <fullName evidence="2">Uncharacterized protein</fullName>
    </submittedName>
</protein>
<dbReference type="Proteomes" id="UP001276659">
    <property type="component" value="Unassembled WGS sequence"/>
</dbReference>
<reference evidence="2" key="1">
    <citation type="submission" date="2022-11" db="EMBL/GenBank/DDBJ databases">
        <title>Chromosomal genome sequence assembly and mating type (MAT) locus characterization of the leprose asexual lichenized fungus Lepraria neglecta (Nyl.) Erichsen.</title>
        <authorList>
            <person name="Allen J.L."/>
            <person name="Pfeffer B."/>
        </authorList>
    </citation>
    <scope>NUCLEOTIDE SEQUENCE</scope>
    <source>
        <strain evidence="2">Allen 5258</strain>
    </source>
</reference>
<gene>
    <name evidence="2" type="ORF">OEA41_006003</name>
</gene>
<evidence type="ECO:0000313" key="3">
    <source>
        <dbReference type="Proteomes" id="UP001276659"/>
    </source>
</evidence>
<evidence type="ECO:0000256" key="1">
    <source>
        <dbReference type="SAM" id="MobiDB-lite"/>
    </source>
</evidence>
<feature type="compositionally biased region" description="Polar residues" evidence="1">
    <location>
        <begin position="8"/>
        <end position="17"/>
    </location>
</feature>
<accession>A0AAD9Z6U1</accession>
<keyword evidence="3" id="KW-1185">Reference proteome</keyword>
<organism evidence="2 3">
    <name type="scientific">Lepraria neglecta</name>
    <dbReference type="NCBI Taxonomy" id="209136"/>
    <lineage>
        <taxon>Eukaryota</taxon>
        <taxon>Fungi</taxon>
        <taxon>Dikarya</taxon>
        <taxon>Ascomycota</taxon>
        <taxon>Pezizomycotina</taxon>
        <taxon>Lecanoromycetes</taxon>
        <taxon>OSLEUM clade</taxon>
        <taxon>Lecanoromycetidae</taxon>
        <taxon>Lecanorales</taxon>
        <taxon>Lecanorineae</taxon>
        <taxon>Stereocaulaceae</taxon>
        <taxon>Lepraria</taxon>
    </lineage>
</organism>
<comment type="caution">
    <text evidence="2">The sequence shown here is derived from an EMBL/GenBank/DDBJ whole genome shotgun (WGS) entry which is preliminary data.</text>
</comment>